<reference evidence="9" key="2">
    <citation type="submission" date="2025-09" db="UniProtKB">
        <authorList>
            <consortium name="Ensembl"/>
        </authorList>
    </citation>
    <scope>IDENTIFICATION</scope>
</reference>
<dbReference type="InterPro" id="IPR036890">
    <property type="entry name" value="HATPase_C_sf"/>
</dbReference>
<evidence type="ECO:0000313" key="10">
    <source>
        <dbReference type="Proteomes" id="UP000694402"/>
    </source>
</evidence>
<evidence type="ECO:0000256" key="1">
    <source>
        <dbReference type="ARBA" id="ARBA00006155"/>
    </source>
</evidence>
<evidence type="ECO:0000259" key="8">
    <source>
        <dbReference type="Pfam" id="PF10436"/>
    </source>
</evidence>
<dbReference type="InterPro" id="IPR018955">
    <property type="entry name" value="BCDHK/PDK_N"/>
</dbReference>
<evidence type="ECO:0000256" key="6">
    <source>
        <dbReference type="ARBA" id="ARBA00023128"/>
    </source>
</evidence>
<reference evidence="9" key="1">
    <citation type="submission" date="2025-08" db="UniProtKB">
        <authorList>
            <consortium name="Ensembl"/>
        </authorList>
    </citation>
    <scope>IDENTIFICATION</scope>
</reference>
<dbReference type="SUPFAM" id="SSF69012">
    <property type="entry name" value="alpha-ketoacid dehydrogenase kinase, N-terminal domain"/>
    <property type="match status" value="1"/>
</dbReference>
<dbReference type="GeneTree" id="ENSGT01030000234646"/>
<keyword evidence="4 7" id="KW-0418">Kinase</keyword>
<dbReference type="GO" id="GO:0005524">
    <property type="term" value="F:ATP binding"/>
    <property type="evidence" value="ECO:0007669"/>
    <property type="project" value="UniProtKB-UniRule"/>
</dbReference>
<dbReference type="EC" id="2.7.11.-" evidence="7"/>
<dbReference type="GO" id="GO:0004740">
    <property type="term" value="F:pyruvate dehydrogenase (acetyl-transferring) kinase activity"/>
    <property type="evidence" value="ECO:0007669"/>
    <property type="project" value="TreeGrafter"/>
</dbReference>
<dbReference type="Pfam" id="PF10436">
    <property type="entry name" value="BCDHK_Adom3"/>
    <property type="match status" value="1"/>
</dbReference>
<dbReference type="Gene3D" id="3.30.565.10">
    <property type="entry name" value="Histidine kinase-like ATPase, C-terminal domain"/>
    <property type="match status" value="2"/>
</dbReference>
<keyword evidence="6 7" id="KW-0496">Mitochondrion</keyword>
<dbReference type="PANTHER" id="PTHR11947:SF14">
    <property type="entry name" value="[PYRUVATE DEHYDROGENASE (ACETYL-TRANSFERRING)] KINASE ISOZYME 1, MITOCHONDRIAL"/>
    <property type="match status" value="1"/>
</dbReference>
<organism evidence="9 10">
    <name type="scientific">Oncorhynchus tshawytscha</name>
    <name type="common">Chinook salmon</name>
    <name type="synonym">Salmo tshawytscha</name>
    <dbReference type="NCBI Taxonomy" id="74940"/>
    <lineage>
        <taxon>Eukaryota</taxon>
        <taxon>Metazoa</taxon>
        <taxon>Chordata</taxon>
        <taxon>Craniata</taxon>
        <taxon>Vertebrata</taxon>
        <taxon>Euteleostomi</taxon>
        <taxon>Actinopterygii</taxon>
        <taxon>Neopterygii</taxon>
        <taxon>Teleostei</taxon>
        <taxon>Protacanthopterygii</taxon>
        <taxon>Salmoniformes</taxon>
        <taxon>Salmonidae</taxon>
        <taxon>Salmoninae</taxon>
        <taxon>Oncorhynchus</taxon>
    </lineage>
</organism>
<comment type="subcellular location">
    <subcellularLocation>
        <location evidence="7">Mitochondrion matrix</location>
    </subcellularLocation>
</comment>
<dbReference type="InterPro" id="IPR036784">
    <property type="entry name" value="AK/P_DHK_N_sf"/>
</dbReference>
<keyword evidence="3 7" id="KW-0547">Nucleotide-binding</keyword>
<sequence>MRIVRALMSNASSMRKHIDYYSRFSPSPLSMKQFLDFGSGENACERTSLTFLRQELPVRLANITKKIKLLPDPLLETPSVRLVQSWYMQSLQDIMEFKEKDADDEKIRNRHNDVIPTMAQGAVEYKETYVQGDLWPRGLWTKNVQYFLDRFYMSRISIRMLLNQHTLLFGGKVRVNPAHPKQIGSIDPHCTVTEVVRGKYAYENARNLCDRYYMNSPELVLEEFNGKFHYDGKPVTVGYVPSHLYHMVFELFKNAMRATMELYEDSMDYPPVHALVALGSEDLTVKVQLLYSAASHLTTLIWLETPPPPTQPSGESFHFITRSQHTILIAGYGYGLPISRLYARYFQGDLKLYSLEGYGTDAGIYALSMEYIEKLPVYNKSAWKHYKTMREADDWCIPSKEPKDMTTFRSF</sequence>
<dbReference type="Gene3D" id="1.20.140.20">
    <property type="entry name" value="Alpha-ketoacid/pyruvate dehydrogenase kinase, N-terminal domain"/>
    <property type="match status" value="1"/>
</dbReference>
<evidence type="ECO:0000313" key="9">
    <source>
        <dbReference type="Ensembl" id="ENSOTSP00005037586.2"/>
    </source>
</evidence>
<comment type="similarity">
    <text evidence="1 7">Belongs to the PDK/BCKDK protein kinase family.</text>
</comment>
<evidence type="ECO:0000256" key="3">
    <source>
        <dbReference type="ARBA" id="ARBA00022741"/>
    </source>
</evidence>
<evidence type="ECO:0000256" key="7">
    <source>
        <dbReference type="RuleBase" id="RU366032"/>
    </source>
</evidence>
<evidence type="ECO:0000256" key="5">
    <source>
        <dbReference type="ARBA" id="ARBA00022840"/>
    </source>
</evidence>
<evidence type="ECO:0000256" key="2">
    <source>
        <dbReference type="ARBA" id="ARBA00022679"/>
    </source>
</evidence>
<feature type="domain" description="Branched-chain alpha-ketoacid dehydrogenase kinase/Pyruvate dehydrogenase kinase N-terminal" evidence="8">
    <location>
        <begin position="28"/>
        <end position="187"/>
    </location>
</feature>
<proteinExistence type="inferred from homology"/>
<protein>
    <recommendedName>
        <fullName evidence="7">Protein-serine/threonine kinase</fullName>
        <ecNumber evidence="7">2.7.11.-</ecNumber>
    </recommendedName>
</protein>
<dbReference type="InterPro" id="IPR039028">
    <property type="entry name" value="BCKD/PDK"/>
</dbReference>
<evidence type="ECO:0000256" key="4">
    <source>
        <dbReference type="ARBA" id="ARBA00022777"/>
    </source>
</evidence>
<dbReference type="SUPFAM" id="SSF55874">
    <property type="entry name" value="ATPase domain of HSP90 chaperone/DNA topoisomerase II/histidine kinase"/>
    <property type="match status" value="1"/>
</dbReference>
<name>A0A8C8FQS1_ONCTS</name>
<keyword evidence="2 7" id="KW-0808">Transferase</keyword>
<accession>A0A8C8FQS1</accession>
<dbReference type="GO" id="GO:0005759">
    <property type="term" value="C:mitochondrial matrix"/>
    <property type="evidence" value="ECO:0007669"/>
    <property type="project" value="UniProtKB-SubCell"/>
</dbReference>
<dbReference type="Ensembl" id="ENSOTST00005040871.2">
    <property type="protein sequence ID" value="ENSOTSP00005037586.2"/>
    <property type="gene ID" value="ENSOTSG00005047817.2"/>
</dbReference>
<dbReference type="Proteomes" id="UP000694402">
    <property type="component" value="Unassembled WGS sequence"/>
</dbReference>
<dbReference type="GO" id="GO:0010906">
    <property type="term" value="P:regulation of glucose metabolic process"/>
    <property type="evidence" value="ECO:0007669"/>
    <property type="project" value="TreeGrafter"/>
</dbReference>
<keyword evidence="5 7" id="KW-0067">ATP-binding</keyword>
<keyword evidence="10" id="KW-1185">Reference proteome</keyword>
<dbReference type="AlphaFoldDB" id="A0A8C8FQS1"/>
<dbReference type="PANTHER" id="PTHR11947">
    <property type="entry name" value="PYRUVATE DEHYDROGENASE KINASE"/>
    <property type="match status" value="1"/>
</dbReference>